<dbReference type="Gene3D" id="3.40.50.10330">
    <property type="entry name" value="Probable inorganic polyphosphate/atp-NAD kinase, domain 1"/>
    <property type="match status" value="1"/>
</dbReference>
<dbReference type="AlphaFoldDB" id="C0C6J2"/>
<organism evidence="10 11">
    <name type="scientific">[Clostridium] hylemonae DSM 15053</name>
    <dbReference type="NCBI Taxonomy" id="553973"/>
    <lineage>
        <taxon>Bacteria</taxon>
        <taxon>Bacillati</taxon>
        <taxon>Bacillota</taxon>
        <taxon>Clostridia</taxon>
        <taxon>Lachnospirales</taxon>
        <taxon>Lachnospiraceae</taxon>
    </lineage>
</organism>
<name>C0C6J2_9FIRM</name>
<comment type="similarity">
    <text evidence="2">Belongs to the diacylglycerol/lipid kinase family.</text>
</comment>
<dbReference type="RefSeq" id="WP_006445070.1">
    <property type="nucleotide sequence ID" value="NZ_CP036524.1"/>
</dbReference>
<dbReference type="GO" id="GO:0016301">
    <property type="term" value="F:kinase activity"/>
    <property type="evidence" value="ECO:0007669"/>
    <property type="project" value="UniProtKB-KW"/>
</dbReference>
<dbReference type="PANTHER" id="PTHR12358:SF54">
    <property type="entry name" value="SPHINGOSINE KINASE RELATED PROTEIN"/>
    <property type="match status" value="1"/>
</dbReference>
<evidence type="ECO:0000259" key="9">
    <source>
        <dbReference type="PROSITE" id="PS50146"/>
    </source>
</evidence>
<evidence type="ECO:0000313" key="11">
    <source>
        <dbReference type="Proteomes" id="UP000004893"/>
    </source>
</evidence>
<dbReference type="Gene3D" id="2.60.200.40">
    <property type="match status" value="1"/>
</dbReference>
<keyword evidence="8" id="KW-1208">Phospholipid metabolism</keyword>
<proteinExistence type="inferred from homology"/>
<dbReference type="EMBL" id="ABYI02000042">
    <property type="protein sequence ID" value="EEG72327.1"/>
    <property type="molecule type" value="Genomic_DNA"/>
</dbReference>
<dbReference type="SMART" id="SM00046">
    <property type="entry name" value="DAGKc"/>
    <property type="match status" value="1"/>
</dbReference>
<evidence type="ECO:0000256" key="8">
    <source>
        <dbReference type="ARBA" id="ARBA00023264"/>
    </source>
</evidence>
<keyword evidence="7" id="KW-0444">Lipid biosynthesis</keyword>
<dbReference type="InterPro" id="IPR016064">
    <property type="entry name" value="NAD/diacylglycerol_kinase_sf"/>
</dbReference>
<evidence type="ECO:0000256" key="6">
    <source>
        <dbReference type="ARBA" id="ARBA00022840"/>
    </source>
</evidence>
<dbReference type="GO" id="GO:0005524">
    <property type="term" value="F:ATP binding"/>
    <property type="evidence" value="ECO:0007669"/>
    <property type="project" value="UniProtKB-KW"/>
</dbReference>
<dbReference type="InterPro" id="IPR017438">
    <property type="entry name" value="ATP-NAD_kinase_N"/>
</dbReference>
<dbReference type="Proteomes" id="UP000004893">
    <property type="component" value="Unassembled WGS sequence"/>
</dbReference>
<keyword evidence="3 10" id="KW-0808">Transferase</keyword>
<gene>
    <name evidence="10" type="ORF">CLOHYLEM_07729</name>
</gene>
<evidence type="ECO:0000256" key="1">
    <source>
        <dbReference type="ARBA" id="ARBA00001946"/>
    </source>
</evidence>
<comment type="cofactor">
    <cofactor evidence="1">
        <name>Mg(2+)</name>
        <dbReference type="ChEBI" id="CHEBI:18420"/>
    </cofactor>
</comment>
<keyword evidence="5 10" id="KW-0418">Kinase</keyword>
<evidence type="ECO:0000256" key="4">
    <source>
        <dbReference type="ARBA" id="ARBA00022741"/>
    </source>
</evidence>
<dbReference type="PANTHER" id="PTHR12358">
    <property type="entry name" value="SPHINGOSINE KINASE"/>
    <property type="match status" value="1"/>
</dbReference>
<accession>C0C6J2</accession>
<keyword evidence="7" id="KW-0594">Phospholipid biosynthesis</keyword>
<evidence type="ECO:0000313" key="10">
    <source>
        <dbReference type="EMBL" id="EEG72327.1"/>
    </source>
</evidence>
<evidence type="ECO:0000256" key="7">
    <source>
        <dbReference type="ARBA" id="ARBA00023209"/>
    </source>
</evidence>
<dbReference type="InterPro" id="IPR005218">
    <property type="entry name" value="Diacylglycerol/lipid_kinase"/>
</dbReference>
<keyword evidence="4" id="KW-0547">Nucleotide-binding</keyword>
<dbReference type="GO" id="GO:0008654">
    <property type="term" value="P:phospholipid biosynthetic process"/>
    <property type="evidence" value="ECO:0007669"/>
    <property type="project" value="UniProtKB-KW"/>
</dbReference>
<keyword evidence="11" id="KW-1185">Reference proteome</keyword>
<dbReference type="SUPFAM" id="SSF111331">
    <property type="entry name" value="NAD kinase/diacylglycerol kinase-like"/>
    <property type="match status" value="1"/>
</dbReference>
<dbReference type="Pfam" id="PF00781">
    <property type="entry name" value="DAGK_cat"/>
    <property type="match status" value="1"/>
</dbReference>
<dbReference type="STRING" id="553973.CLOHYLEM_07729"/>
<reference evidence="10" key="1">
    <citation type="submission" date="2009-02" db="EMBL/GenBank/DDBJ databases">
        <authorList>
            <person name="Fulton L."/>
            <person name="Clifton S."/>
            <person name="Fulton B."/>
            <person name="Xu J."/>
            <person name="Minx P."/>
            <person name="Pepin K.H."/>
            <person name="Johnson M."/>
            <person name="Bhonagiri V."/>
            <person name="Nash W.E."/>
            <person name="Mardis E.R."/>
            <person name="Wilson R.K."/>
        </authorList>
    </citation>
    <scope>NUCLEOTIDE SEQUENCE [LARGE SCALE GENOMIC DNA]</scope>
    <source>
        <strain evidence="10">DSM 15053</strain>
    </source>
</reference>
<dbReference type="EC" id="2.7.1.-" evidence="10"/>
<comment type="caution">
    <text evidence="10">The sequence shown here is derived from an EMBL/GenBank/DDBJ whole genome shotgun (WGS) entry which is preliminary data.</text>
</comment>
<dbReference type="OrthoDB" id="9786026at2"/>
<reference evidence="10" key="2">
    <citation type="submission" date="2013-06" db="EMBL/GenBank/DDBJ databases">
        <title>Draft genome sequence of Clostridium hylemonae (DSM 15053).</title>
        <authorList>
            <person name="Sudarsanam P."/>
            <person name="Ley R."/>
            <person name="Guruge J."/>
            <person name="Turnbaugh P.J."/>
            <person name="Mahowald M."/>
            <person name="Liep D."/>
            <person name="Gordon J."/>
        </authorList>
    </citation>
    <scope>NUCLEOTIDE SEQUENCE</scope>
    <source>
        <strain evidence="10">DSM 15053</strain>
    </source>
</reference>
<feature type="domain" description="DAGKc" evidence="9">
    <location>
        <begin position="1"/>
        <end position="130"/>
    </location>
</feature>
<keyword evidence="7" id="KW-0443">Lipid metabolism</keyword>
<dbReference type="InterPro" id="IPR001206">
    <property type="entry name" value="Diacylglycerol_kinase_cat_dom"/>
</dbReference>
<evidence type="ECO:0000256" key="3">
    <source>
        <dbReference type="ARBA" id="ARBA00022679"/>
    </source>
</evidence>
<dbReference type="InterPro" id="IPR050187">
    <property type="entry name" value="Lipid_Phosphate_FormReg"/>
</dbReference>
<sequence length="305" mass="33572">MYTFIVNPNARSGLGHRVWAEIERSLKERGTDYQVYFTKYQRHASAIAGELTSDLKAHTLIVLGGDGTVNEVMNGIADLSLVTFGYIPIGSSNDFARGLGLSTDALTALSHILTPSKYTYINVGTMSYQEKKRRFAVSTGIGFDAGVCHQVVVSRLKVLLNKIGLGKLSYAGVALSLMMSLKPRKMTVTLDDSRKMEFESVYFAAAMNQRYEGGGFKFCPAADPSDDILDVIVIANMPKLKALALLPTAFSGRHVRFRGIHIFTCRKVDFVSETALPVHTDGEPIFLQRHMSASLEPQKVRIILS</sequence>
<evidence type="ECO:0000256" key="2">
    <source>
        <dbReference type="ARBA" id="ARBA00005983"/>
    </source>
</evidence>
<dbReference type="HOGENOM" id="CLU_045532_0_2_9"/>
<dbReference type="eggNOG" id="COG1597">
    <property type="taxonomic scope" value="Bacteria"/>
</dbReference>
<dbReference type="NCBIfam" id="TIGR00147">
    <property type="entry name" value="YegS/Rv2252/BmrU family lipid kinase"/>
    <property type="match status" value="1"/>
</dbReference>
<evidence type="ECO:0000256" key="5">
    <source>
        <dbReference type="ARBA" id="ARBA00022777"/>
    </source>
</evidence>
<keyword evidence="6" id="KW-0067">ATP-binding</keyword>
<dbReference type="InterPro" id="IPR045540">
    <property type="entry name" value="YegS/DAGK_C"/>
</dbReference>
<protein>
    <submittedName>
        <fullName evidence="10">Lipid kinase, YegS/Rv2252/BmrU family</fullName>
        <ecNumber evidence="10">2.7.1.-</ecNumber>
    </submittedName>
</protein>
<dbReference type="PROSITE" id="PS50146">
    <property type="entry name" value="DAGK"/>
    <property type="match status" value="1"/>
</dbReference>
<dbReference type="Pfam" id="PF19279">
    <property type="entry name" value="YegS_C"/>
    <property type="match status" value="1"/>
</dbReference>